<feature type="coiled-coil region" evidence="1">
    <location>
        <begin position="32"/>
        <end position="66"/>
    </location>
</feature>
<proteinExistence type="predicted"/>
<feature type="signal peptide" evidence="2">
    <location>
        <begin position="1"/>
        <end position="32"/>
    </location>
</feature>
<organism evidence="3 4">
    <name type="scientific">Acetobacter aceti</name>
    <dbReference type="NCBI Taxonomy" id="435"/>
    <lineage>
        <taxon>Bacteria</taxon>
        <taxon>Pseudomonadati</taxon>
        <taxon>Pseudomonadota</taxon>
        <taxon>Alphaproteobacteria</taxon>
        <taxon>Acetobacterales</taxon>
        <taxon>Acetobacteraceae</taxon>
        <taxon>Acetobacter</taxon>
        <taxon>Acetobacter subgen. Acetobacter</taxon>
    </lineage>
</organism>
<dbReference type="AlphaFoldDB" id="A0A6S6PJC1"/>
<reference evidence="3 4" key="1">
    <citation type="submission" date="2020-07" db="EMBL/GenBank/DDBJ databases">
        <title>Complete Genome Sequence of an acetic acid bacterium, Acetobacter aceti JCM20276.</title>
        <authorList>
            <person name="Hirose Y."/>
            <person name="Mihara H."/>
        </authorList>
    </citation>
    <scope>NUCLEOTIDE SEQUENCE [LARGE SCALE GENOMIC DNA]</scope>
    <source>
        <strain evidence="3 4">JCM20276</strain>
    </source>
</reference>
<protein>
    <recommendedName>
        <fullName evidence="5">Porin</fullName>
    </recommendedName>
</protein>
<evidence type="ECO:0008006" key="5">
    <source>
        <dbReference type="Google" id="ProtNLM"/>
    </source>
</evidence>
<sequence>MPQCPTFFRRTSSSLAFLLCAGAAFFPLAAYADEQSESLELMEQQIARIQQQQAQLTKALMGLQKQLVARKVAVGKTTSHAGLSKATRQKIMITNNETGPVPETEIEEPVRVTSRKHEPEVRPTFVTEDVPTVKTVTAHRSEDMIAHTAENGVGPHARESVGAQAAGAVGDHGVFHVGPVTIALGGFVDAATVLQNRQMSSGTFTFWSGLPFKNSPNYHTNSFEGSARYSRLSLMLRGNIDQYETISGFFETDFGAGADTTNAYEE</sequence>
<evidence type="ECO:0000313" key="3">
    <source>
        <dbReference type="EMBL" id="BCI66761.1"/>
    </source>
</evidence>
<accession>A0A6S6PJC1</accession>
<feature type="chain" id="PRO_5027970664" description="Porin" evidence="2">
    <location>
        <begin position="33"/>
        <end position="266"/>
    </location>
</feature>
<dbReference type="EMBL" id="AP023326">
    <property type="protein sequence ID" value="BCI66761.1"/>
    <property type="molecule type" value="Genomic_DNA"/>
</dbReference>
<evidence type="ECO:0000313" key="4">
    <source>
        <dbReference type="Proteomes" id="UP000515220"/>
    </source>
</evidence>
<evidence type="ECO:0000256" key="1">
    <source>
        <dbReference type="SAM" id="Coils"/>
    </source>
</evidence>
<keyword evidence="2" id="KW-0732">Signal</keyword>
<evidence type="ECO:0000256" key="2">
    <source>
        <dbReference type="SAM" id="SignalP"/>
    </source>
</evidence>
<dbReference type="Proteomes" id="UP000515220">
    <property type="component" value="Chromosome"/>
</dbReference>
<gene>
    <name evidence="3" type="ORF">AAJCM20276_13850</name>
</gene>
<keyword evidence="1" id="KW-0175">Coiled coil</keyword>
<name>A0A6S6PJC1_ACEAC</name>